<gene>
    <name evidence="1" type="ORF">Vbra_1146</name>
</gene>
<dbReference type="EMBL" id="CDMY01000240">
    <property type="protein sequence ID" value="CEL95880.1"/>
    <property type="molecule type" value="Genomic_DNA"/>
</dbReference>
<accession>A0A0G4EIP2</accession>
<evidence type="ECO:0000313" key="2">
    <source>
        <dbReference type="Proteomes" id="UP000041254"/>
    </source>
</evidence>
<dbReference type="AlphaFoldDB" id="A0A0G4EIP2"/>
<organism evidence="1 2">
    <name type="scientific">Vitrella brassicaformis (strain CCMP3155)</name>
    <dbReference type="NCBI Taxonomy" id="1169540"/>
    <lineage>
        <taxon>Eukaryota</taxon>
        <taxon>Sar</taxon>
        <taxon>Alveolata</taxon>
        <taxon>Colpodellida</taxon>
        <taxon>Vitrellaceae</taxon>
        <taxon>Vitrella</taxon>
    </lineage>
</organism>
<dbReference type="VEuPathDB" id="CryptoDB:Vbra_1146"/>
<sequence length="421" mass="46055">MAVILPPSLLVTPFGRTEICDSQGWQETVKMSTARDGPPISSVSSSAASAAAADGASSVSCGSQHHQQHQYGRLISAADEPEEAVPTVAEYVRSYSQLAALIDAHPTQFTAAVLLPILTRLLPVVVEAIFGGLVEVPMPQLTQGAAIIVATTRRLFILERGGNWDRWRPVLEMLYLLQGRRPVVLSGDDFGVFATRAAFVSETEAVRQWKILSRGITVTDGEQQRQLMYGNGILPLSSMSHDLPTLLTATSPPVSDAFDPADPPTKLRGLTHPSYTSMVAFVLVGWLFQRGHIPCIKSWWSDSPESASSRRVWELLAASPSDETQWAAGATVFEKPLISGGCDRLVVFGSEVMGDGHMALIKLVDREIRRDIFIYTTESGPHDHTRTVVTRVLGEQVWDMEWSWEVDDGRATANKCRCTVM</sequence>
<keyword evidence="2" id="KW-1185">Reference proteome</keyword>
<protein>
    <submittedName>
        <fullName evidence="1">Uncharacterized protein</fullName>
    </submittedName>
</protein>
<name>A0A0G4EIP2_VITBC</name>
<dbReference type="Proteomes" id="UP000041254">
    <property type="component" value="Unassembled WGS sequence"/>
</dbReference>
<dbReference type="InParanoid" id="A0A0G4EIP2"/>
<dbReference type="PhylomeDB" id="A0A0G4EIP2"/>
<reference evidence="1 2" key="1">
    <citation type="submission" date="2014-11" db="EMBL/GenBank/DDBJ databases">
        <authorList>
            <person name="Zhu J."/>
            <person name="Qi W."/>
            <person name="Song R."/>
        </authorList>
    </citation>
    <scope>NUCLEOTIDE SEQUENCE [LARGE SCALE GENOMIC DNA]</scope>
</reference>
<proteinExistence type="predicted"/>
<evidence type="ECO:0000313" key="1">
    <source>
        <dbReference type="EMBL" id="CEL95880.1"/>
    </source>
</evidence>